<dbReference type="GO" id="GO:0016020">
    <property type="term" value="C:membrane"/>
    <property type="evidence" value="ECO:0007669"/>
    <property type="project" value="UniProtKB-SubCell"/>
</dbReference>
<evidence type="ECO:0000256" key="5">
    <source>
        <dbReference type="SAM" id="MobiDB-lite"/>
    </source>
</evidence>
<feature type="signal peptide" evidence="7">
    <location>
        <begin position="1"/>
        <end position="22"/>
    </location>
</feature>
<protein>
    <submittedName>
        <fullName evidence="8">Uncharacterized protein</fullName>
    </submittedName>
</protein>
<dbReference type="GO" id="GO:0071944">
    <property type="term" value="C:cell periphery"/>
    <property type="evidence" value="ECO:0007669"/>
    <property type="project" value="UniProtKB-ARBA"/>
</dbReference>
<dbReference type="PANTHER" id="PTHR15549">
    <property type="entry name" value="PAIRED IMMUNOGLOBULIN-LIKE TYPE 2 RECEPTOR"/>
    <property type="match status" value="1"/>
</dbReference>
<keyword evidence="2 6" id="KW-0812">Transmembrane</keyword>
<feature type="chain" id="PRO_5007894062" evidence="7">
    <location>
        <begin position="23"/>
        <end position="244"/>
    </location>
</feature>
<proteinExistence type="predicted"/>
<reference evidence="8 9" key="1">
    <citation type="journal article" date="2016" name="Genome Biol. Evol.">
        <title>Divergent and convergent evolution of fungal pathogenicity.</title>
        <authorList>
            <person name="Shang Y."/>
            <person name="Xiao G."/>
            <person name="Zheng P."/>
            <person name="Cen K."/>
            <person name="Zhan S."/>
            <person name="Wang C."/>
        </authorList>
    </citation>
    <scope>NUCLEOTIDE SEQUENCE [LARGE SCALE GENOMIC DNA]</scope>
    <source>
        <strain evidence="8 9">RCEF 2490</strain>
    </source>
</reference>
<organism evidence="8 9">
    <name type="scientific">Moelleriella libera RCEF 2490</name>
    <dbReference type="NCBI Taxonomy" id="1081109"/>
    <lineage>
        <taxon>Eukaryota</taxon>
        <taxon>Fungi</taxon>
        <taxon>Dikarya</taxon>
        <taxon>Ascomycota</taxon>
        <taxon>Pezizomycotina</taxon>
        <taxon>Sordariomycetes</taxon>
        <taxon>Hypocreomycetidae</taxon>
        <taxon>Hypocreales</taxon>
        <taxon>Clavicipitaceae</taxon>
        <taxon>Moelleriella</taxon>
    </lineage>
</organism>
<comment type="caution">
    <text evidence="8">The sequence shown here is derived from an EMBL/GenBank/DDBJ whole genome shotgun (WGS) entry which is preliminary data.</text>
</comment>
<comment type="subcellular location">
    <subcellularLocation>
        <location evidence="1">Membrane</location>
        <topology evidence="1">Single-pass membrane protein</topology>
    </subcellularLocation>
</comment>
<dbReference type="InterPro" id="IPR051694">
    <property type="entry name" value="Immunoregulatory_rcpt-like"/>
</dbReference>
<name>A0A167WS81_9HYPO</name>
<evidence type="ECO:0000256" key="3">
    <source>
        <dbReference type="ARBA" id="ARBA00022989"/>
    </source>
</evidence>
<dbReference type="AlphaFoldDB" id="A0A167WS81"/>
<sequence length="244" mass="25303">MKLQSQSWLAVVLAGLFAIAVSDTTFLQPPGPGPAGNYRDNSVHTTGKEIQIEWTSTLARMDLIVWQDYPLTPEGTNIIVKLAVNTRSTSYIWPVRSLMAKVPPGEAAVIFFTVHATGMPAIDGSSHYVNVTMPLASTTTSAGPSTSTSSITPSNSATSSSASATTSTSSATPTSDPNSSSTLSSGAIAGISVGAVVAGVAILGGLGFLVWKRYSNRNRHEPVPPQASKYGGPPAQPQGPYEVP</sequence>
<feature type="region of interest" description="Disordered" evidence="5">
    <location>
        <begin position="138"/>
        <end position="183"/>
    </location>
</feature>
<feature type="transmembrane region" description="Helical" evidence="6">
    <location>
        <begin position="187"/>
        <end position="211"/>
    </location>
</feature>
<gene>
    <name evidence="8" type="ORF">AAL_07853</name>
</gene>
<evidence type="ECO:0000256" key="4">
    <source>
        <dbReference type="ARBA" id="ARBA00023136"/>
    </source>
</evidence>
<keyword evidence="4 6" id="KW-0472">Membrane</keyword>
<evidence type="ECO:0000313" key="9">
    <source>
        <dbReference type="Proteomes" id="UP000078544"/>
    </source>
</evidence>
<keyword evidence="9" id="KW-1185">Reference proteome</keyword>
<dbReference type="Proteomes" id="UP000078544">
    <property type="component" value="Unassembled WGS sequence"/>
</dbReference>
<keyword evidence="7" id="KW-0732">Signal</keyword>
<evidence type="ECO:0000313" key="8">
    <source>
        <dbReference type="EMBL" id="KZZ89205.1"/>
    </source>
</evidence>
<dbReference type="PANTHER" id="PTHR15549:SF33">
    <property type="entry name" value="MEMBRANE PROTEIN WSC4, PUTATIVE (AFU_ORTHOLOGUE AFUA_5G09020)-RELATED"/>
    <property type="match status" value="1"/>
</dbReference>
<dbReference type="STRING" id="1081109.A0A167WS81"/>
<keyword evidence="3 6" id="KW-1133">Transmembrane helix</keyword>
<evidence type="ECO:0000256" key="2">
    <source>
        <dbReference type="ARBA" id="ARBA00022692"/>
    </source>
</evidence>
<evidence type="ECO:0000256" key="7">
    <source>
        <dbReference type="SAM" id="SignalP"/>
    </source>
</evidence>
<feature type="region of interest" description="Disordered" evidence="5">
    <location>
        <begin position="218"/>
        <end position="244"/>
    </location>
</feature>
<dbReference type="OrthoDB" id="5390143at2759"/>
<evidence type="ECO:0000256" key="1">
    <source>
        <dbReference type="ARBA" id="ARBA00004167"/>
    </source>
</evidence>
<evidence type="ECO:0000256" key="6">
    <source>
        <dbReference type="SAM" id="Phobius"/>
    </source>
</evidence>
<dbReference type="EMBL" id="AZGY01000026">
    <property type="protein sequence ID" value="KZZ89205.1"/>
    <property type="molecule type" value="Genomic_DNA"/>
</dbReference>
<accession>A0A167WS81</accession>